<comment type="caution">
    <text evidence="1">The sequence shown here is derived from an EMBL/GenBank/DDBJ whole genome shotgun (WGS) entry which is preliminary data.</text>
</comment>
<evidence type="ECO:0000313" key="2">
    <source>
        <dbReference type="Proteomes" id="UP001168883"/>
    </source>
</evidence>
<reference evidence="1" key="1">
    <citation type="submission" date="2023-07" db="EMBL/GenBank/DDBJ databases">
        <authorList>
            <person name="Aktuganov G."/>
            <person name="Boyko T."/>
            <person name="Delegan Y."/>
            <person name="Galimzianova N."/>
            <person name="Gilvanova E."/>
            <person name="Korobov V."/>
            <person name="Kuzmina L."/>
            <person name="Melentiev A."/>
            <person name="Milman P."/>
            <person name="Ryabova A."/>
            <person name="Stupak E."/>
            <person name="Yasakov T."/>
            <person name="Zharikova N."/>
            <person name="Zhurenko E."/>
        </authorList>
    </citation>
    <scope>NUCLEOTIDE SEQUENCE</scope>
    <source>
        <strain evidence="1">IB-739</strain>
    </source>
</reference>
<dbReference type="RefSeq" id="WP_302880703.1">
    <property type="nucleotide sequence ID" value="NZ_JAUMKJ010000040.1"/>
</dbReference>
<protein>
    <submittedName>
        <fullName evidence="1">Uncharacterized protein</fullName>
    </submittedName>
</protein>
<gene>
    <name evidence="1" type="ORF">Q3C12_25695</name>
</gene>
<accession>A0ABT8VHG1</accession>
<organism evidence="1 2">
    <name type="scientific">Paenibacillus ehimensis</name>
    <dbReference type="NCBI Taxonomy" id="79264"/>
    <lineage>
        <taxon>Bacteria</taxon>
        <taxon>Bacillati</taxon>
        <taxon>Bacillota</taxon>
        <taxon>Bacilli</taxon>
        <taxon>Bacillales</taxon>
        <taxon>Paenibacillaceae</taxon>
        <taxon>Paenibacillus</taxon>
    </lineage>
</organism>
<dbReference type="EMBL" id="JAUMKJ010000040">
    <property type="protein sequence ID" value="MDO3680407.1"/>
    <property type="molecule type" value="Genomic_DNA"/>
</dbReference>
<proteinExistence type="predicted"/>
<evidence type="ECO:0000313" key="1">
    <source>
        <dbReference type="EMBL" id="MDO3680407.1"/>
    </source>
</evidence>
<dbReference type="Proteomes" id="UP001168883">
    <property type="component" value="Unassembled WGS sequence"/>
</dbReference>
<keyword evidence="2" id="KW-1185">Reference proteome</keyword>
<sequence>MKKAILYVTETLTYEREIVVLLPDEMSEESLNTALNAAERRVDFMSDFVINLANQGIQVVGQIDDDLSSPDNCEIECTAYDLKETQDREAAAE</sequence>
<name>A0ABT8VHG1_9BACL</name>